<dbReference type="InterPro" id="IPR011583">
    <property type="entry name" value="Chitinase_II/V-like_cat"/>
</dbReference>
<keyword evidence="4" id="KW-0146">Chitin degradation</keyword>
<dbReference type="InterPro" id="IPR017853">
    <property type="entry name" value="GH"/>
</dbReference>
<dbReference type="GO" id="GO:0016787">
    <property type="term" value="F:hydrolase activity"/>
    <property type="evidence" value="ECO:0007669"/>
    <property type="project" value="UniProtKB-KW"/>
</dbReference>
<keyword evidence="3 6" id="KW-0378">Hydrolase</keyword>
<evidence type="ECO:0000313" key="9">
    <source>
        <dbReference type="Proteomes" id="UP001595900"/>
    </source>
</evidence>
<proteinExistence type="predicted"/>
<keyword evidence="9" id="KW-1185">Reference proteome</keyword>
<dbReference type="Pfam" id="PF00704">
    <property type="entry name" value="Glyco_hydro_18"/>
    <property type="match status" value="1"/>
</dbReference>
<dbReference type="InterPro" id="IPR001579">
    <property type="entry name" value="Glyco_hydro_18_chit_AS"/>
</dbReference>
<dbReference type="PANTHER" id="PTHR11177">
    <property type="entry name" value="CHITINASE"/>
    <property type="match status" value="1"/>
</dbReference>
<evidence type="ECO:0000256" key="3">
    <source>
        <dbReference type="ARBA" id="ARBA00022801"/>
    </source>
</evidence>
<protein>
    <recommendedName>
        <fullName evidence="2">chitinase</fullName>
        <ecNumber evidence="2">3.2.1.14</ecNumber>
    </recommendedName>
</protein>
<accession>A0ABV8QBN4</accession>
<evidence type="ECO:0000256" key="2">
    <source>
        <dbReference type="ARBA" id="ARBA00012729"/>
    </source>
</evidence>
<dbReference type="EC" id="3.2.1.14" evidence="2"/>
<feature type="domain" description="GH18" evidence="7">
    <location>
        <begin position="130"/>
        <end position="505"/>
    </location>
</feature>
<dbReference type="PANTHER" id="PTHR11177:SF317">
    <property type="entry name" value="CHITINASE 12-RELATED"/>
    <property type="match status" value="1"/>
</dbReference>
<dbReference type="PROSITE" id="PS01095">
    <property type="entry name" value="GH18_1"/>
    <property type="match status" value="1"/>
</dbReference>
<dbReference type="RefSeq" id="WP_390232532.1">
    <property type="nucleotide sequence ID" value="NZ_JBHSCN010000023.1"/>
</dbReference>
<dbReference type="SUPFAM" id="SSF54556">
    <property type="entry name" value="Chitinase insertion domain"/>
    <property type="match status" value="1"/>
</dbReference>
<evidence type="ECO:0000313" key="8">
    <source>
        <dbReference type="EMBL" id="MFC4245357.1"/>
    </source>
</evidence>
<dbReference type="InterPro" id="IPR050314">
    <property type="entry name" value="Glycosyl_Hydrlase_18"/>
</dbReference>
<dbReference type="Gene3D" id="2.10.10.20">
    <property type="entry name" value="Carbohydrate-binding module superfamily 5/12"/>
    <property type="match status" value="1"/>
</dbReference>
<evidence type="ECO:0000256" key="4">
    <source>
        <dbReference type="ARBA" id="ARBA00023024"/>
    </source>
</evidence>
<evidence type="ECO:0000256" key="6">
    <source>
        <dbReference type="RuleBase" id="RU000489"/>
    </source>
</evidence>
<organism evidence="8 9">
    <name type="scientific">Gryllotalpicola reticulitermitis</name>
    <dbReference type="NCBI Taxonomy" id="1184153"/>
    <lineage>
        <taxon>Bacteria</taxon>
        <taxon>Bacillati</taxon>
        <taxon>Actinomycetota</taxon>
        <taxon>Actinomycetes</taxon>
        <taxon>Micrococcales</taxon>
        <taxon>Microbacteriaceae</taxon>
        <taxon>Gryllotalpicola</taxon>
    </lineage>
</organism>
<dbReference type="Gene3D" id="3.20.20.80">
    <property type="entry name" value="Glycosidases"/>
    <property type="match status" value="1"/>
</dbReference>
<dbReference type="SMART" id="SM00636">
    <property type="entry name" value="Glyco_18"/>
    <property type="match status" value="1"/>
</dbReference>
<sequence length="710" mass="77431">MHNEIVGLDGTRMWSADGGKTWHKGDSGDLFRGDQTVSVAALDNDAVASTPWSARAAYSQPGTIVSHDGKLWKSLTASTGTEPGRASDAVWTLLKPLEIRDKADFKFTKFSGTAASEYQAQQRDNYQNMKKVIGYFPEWGIYDAHNNFTPDKIAWDEITHLNYGFGVLQKGADGQWNVGVNDAWAALDKDGGLLDNLAKLTYEHNVSFMLSVGGWNNSQTGAWEEATATPEMTAHLAKSMTDFVLKYDMDGVDLDWEYPKDETSAAQFEGLVKALRSKLTDMGKQVDWYYQLSAAVTPNHELMEYIKPHVVKDYLDTVNVMSYDFHGAFDPITGHNAPLYPNSKDDDQKFNVASAMKEYNEVWGLPKNKLMAGIPFYGRGWGNVAATEIVPGLPGLFSPGTATVIGAWDDAGEMTGTNPYYLLKKLEMSGTYTKYWDPESTVPYLYSPSMHQLLTYDDPQSVSEKVNFIRDNNYGGAILWDMSGDTADHQLGKLVAQIKKDENQPESTCDAGVKLGIENGMATLAVNSALYPTLPRLIIRQDGKYRAETYQGRSYYSQVAAQGPNKIISYLLPAGSEGSTLTLDCAPGMPGQASAGATTPQSLTVGKTFNDEVLNAVKSITSTGSTIEVSLNRAAAQAANRYMVQLNGKYIGESYAGATYYASKVIDGDTFTIKKDVSALASGDVISVYAATGRPGYSGYQLKLIGSVTG</sequence>
<gene>
    <name evidence="8" type="ORF">ACFOYW_18465</name>
</gene>
<dbReference type="EMBL" id="JBHSCN010000023">
    <property type="protein sequence ID" value="MFC4245357.1"/>
    <property type="molecule type" value="Genomic_DNA"/>
</dbReference>
<dbReference type="Gene3D" id="3.10.50.10">
    <property type="match status" value="1"/>
</dbReference>
<dbReference type="Proteomes" id="UP001595900">
    <property type="component" value="Unassembled WGS sequence"/>
</dbReference>
<evidence type="ECO:0000256" key="1">
    <source>
        <dbReference type="ARBA" id="ARBA00000822"/>
    </source>
</evidence>
<evidence type="ECO:0000256" key="5">
    <source>
        <dbReference type="ARBA" id="ARBA00023295"/>
    </source>
</evidence>
<keyword evidence="5 6" id="KW-0326">Glycosidase</keyword>
<dbReference type="InterPro" id="IPR029070">
    <property type="entry name" value="Chitinase_insertion_sf"/>
</dbReference>
<reference evidence="9" key="1">
    <citation type="journal article" date="2019" name="Int. J. Syst. Evol. Microbiol.">
        <title>The Global Catalogue of Microorganisms (GCM) 10K type strain sequencing project: providing services to taxonomists for standard genome sequencing and annotation.</title>
        <authorList>
            <consortium name="The Broad Institute Genomics Platform"/>
            <consortium name="The Broad Institute Genome Sequencing Center for Infectious Disease"/>
            <person name="Wu L."/>
            <person name="Ma J."/>
        </authorList>
    </citation>
    <scope>NUCLEOTIDE SEQUENCE [LARGE SCALE GENOMIC DNA]</scope>
    <source>
        <strain evidence="9">CGMCC 1.10363</strain>
    </source>
</reference>
<comment type="caution">
    <text evidence="8">The sequence shown here is derived from an EMBL/GenBank/DDBJ whole genome shotgun (WGS) entry which is preliminary data.</text>
</comment>
<dbReference type="SUPFAM" id="SSF51445">
    <property type="entry name" value="(Trans)glycosidases"/>
    <property type="match status" value="1"/>
</dbReference>
<name>A0ABV8QBN4_9MICO</name>
<keyword evidence="4" id="KW-0624">Polysaccharide degradation</keyword>
<dbReference type="InterPro" id="IPR001223">
    <property type="entry name" value="Glyco_hydro18_cat"/>
</dbReference>
<dbReference type="InterPro" id="IPR003610">
    <property type="entry name" value="CBM5/12"/>
</dbReference>
<comment type="catalytic activity">
    <reaction evidence="1">
        <text>Random endo-hydrolysis of N-acetyl-beta-D-glucosaminide (1-&gt;4)-beta-linkages in chitin and chitodextrins.</text>
        <dbReference type="EC" id="3.2.1.14"/>
    </reaction>
</comment>
<keyword evidence="4" id="KW-0119">Carbohydrate metabolism</keyword>
<dbReference type="SMART" id="SM00495">
    <property type="entry name" value="ChtBD3"/>
    <property type="match status" value="1"/>
</dbReference>
<evidence type="ECO:0000259" key="7">
    <source>
        <dbReference type="PROSITE" id="PS51910"/>
    </source>
</evidence>
<dbReference type="PROSITE" id="PS51910">
    <property type="entry name" value="GH18_2"/>
    <property type="match status" value="1"/>
</dbReference>